<dbReference type="AlphaFoldDB" id="A0A6J6SME3"/>
<dbReference type="EMBL" id="CAEZYK010000133">
    <property type="protein sequence ID" value="CAB4735785.1"/>
    <property type="molecule type" value="Genomic_DNA"/>
</dbReference>
<dbReference type="Pfam" id="PF24961">
    <property type="entry name" value="NfeD_membrane"/>
    <property type="match status" value="1"/>
</dbReference>
<dbReference type="GO" id="GO:0016020">
    <property type="term" value="C:membrane"/>
    <property type="evidence" value="ECO:0007669"/>
    <property type="project" value="UniProtKB-SubCell"/>
</dbReference>
<keyword evidence="4 5" id="KW-0472">Membrane</keyword>
<feature type="transmembrane region" description="Helical" evidence="5">
    <location>
        <begin position="294"/>
        <end position="311"/>
    </location>
</feature>
<feature type="transmembrane region" description="Helical" evidence="5">
    <location>
        <begin position="271"/>
        <end position="288"/>
    </location>
</feature>
<proteinExistence type="predicted"/>
<dbReference type="SUPFAM" id="SSF52096">
    <property type="entry name" value="ClpP/crotonase"/>
    <property type="match status" value="1"/>
</dbReference>
<dbReference type="SUPFAM" id="SSF141322">
    <property type="entry name" value="NfeD domain-like"/>
    <property type="match status" value="1"/>
</dbReference>
<name>A0A6J6SME3_9ZZZZ</name>
<evidence type="ECO:0000256" key="3">
    <source>
        <dbReference type="ARBA" id="ARBA00022989"/>
    </source>
</evidence>
<reference evidence="8" key="1">
    <citation type="submission" date="2020-05" db="EMBL/GenBank/DDBJ databases">
        <authorList>
            <person name="Chiriac C."/>
            <person name="Salcher M."/>
            <person name="Ghai R."/>
            <person name="Kavagutti S V."/>
        </authorList>
    </citation>
    <scope>NUCLEOTIDE SEQUENCE</scope>
</reference>
<dbReference type="InterPro" id="IPR029045">
    <property type="entry name" value="ClpP/crotonase-like_dom_sf"/>
</dbReference>
<keyword evidence="3 5" id="KW-1133">Transmembrane helix</keyword>
<evidence type="ECO:0000256" key="5">
    <source>
        <dbReference type="SAM" id="Phobius"/>
    </source>
</evidence>
<evidence type="ECO:0000313" key="8">
    <source>
        <dbReference type="EMBL" id="CAB4735785.1"/>
    </source>
</evidence>
<dbReference type="Pfam" id="PF01957">
    <property type="entry name" value="NfeD"/>
    <property type="match status" value="1"/>
</dbReference>
<dbReference type="Gene3D" id="2.40.50.140">
    <property type="entry name" value="Nucleic acid-binding proteins"/>
    <property type="match status" value="1"/>
</dbReference>
<feature type="domain" description="NfeD integral membrane" evidence="7">
    <location>
        <begin position="250"/>
        <end position="363"/>
    </location>
</feature>
<accession>A0A6J6SME3</accession>
<dbReference type="PANTHER" id="PTHR33507">
    <property type="entry name" value="INNER MEMBRANE PROTEIN YBBJ"/>
    <property type="match status" value="1"/>
</dbReference>
<feature type="domain" description="NfeD-like C-terminal" evidence="6">
    <location>
        <begin position="380"/>
        <end position="437"/>
    </location>
</feature>
<evidence type="ECO:0000256" key="4">
    <source>
        <dbReference type="ARBA" id="ARBA00023136"/>
    </source>
</evidence>
<evidence type="ECO:0000259" key="6">
    <source>
        <dbReference type="Pfam" id="PF01957"/>
    </source>
</evidence>
<dbReference type="PANTHER" id="PTHR33507:SF4">
    <property type="entry name" value="NODULATION COMPETITIVENESS PROTEIN NFED"/>
    <property type="match status" value="1"/>
</dbReference>
<organism evidence="8">
    <name type="scientific">freshwater metagenome</name>
    <dbReference type="NCBI Taxonomy" id="449393"/>
    <lineage>
        <taxon>unclassified sequences</taxon>
        <taxon>metagenomes</taxon>
        <taxon>ecological metagenomes</taxon>
    </lineage>
</organism>
<sequence>MTRARRLAAALLIALGVGVFFAPLAPAADKGGILVVQVEGAIDPPNASLIRNAIERANQDKFTLVILQIDSARTVGVAPNQIVRTIRRSAVPVVSWIGPSGAQARGGAALILEASHAAFAAPGSDIGPAYPVRLDQPELTSAPAVRAELEKLATANNRDPNGAARLTNSSLSARDSNAVGAIDGVRPTLGETIVTLNKKTVTTSAGEIKLSTAKIIGEGQDRRRQPNQDVVFDSLGISGKVSHALLSPSLAYFLLVIGLALIVFEFFAASIGFAALVGAGAVIGAAYGFDVLPVNLWAIGLLLFSALAFAVDAQVGGLGVWTGAGAVTLIGGSIFLYGGDSQLRPAWWLLVLIIAGVGVFYVFAIPPFLRARFSSPTVGREALIGEMGAALTEVNPEGVVEVRDARWRAITNRATPVTVGDRIRVTAVLGFVLEVEPEEGGAQDYREKRSRRKAK</sequence>
<dbReference type="InterPro" id="IPR012340">
    <property type="entry name" value="NA-bd_OB-fold"/>
</dbReference>
<evidence type="ECO:0000259" key="7">
    <source>
        <dbReference type="Pfam" id="PF24961"/>
    </source>
</evidence>
<feature type="transmembrane region" description="Helical" evidence="5">
    <location>
        <begin position="318"/>
        <end position="339"/>
    </location>
</feature>
<gene>
    <name evidence="8" type="ORF">UFOPK2683_01574</name>
</gene>
<dbReference type="InterPro" id="IPR052165">
    <property type="entry name" value="Membrane_assoc_protease"/>
</dbReference>
<feature type="transmembrane region" description="Helical" evidence="5">
    <location>
        <begin position="345"/>
        <end position="365"/>
    </location>
</feature>
<dbReference type="InterPro" id="IPR002810">
    <property type="entry name" value="NfeD-like_C"/>
</dbReference>
<protein>
    <submittedName>
        <fullName evidence="8">Unannotated protein</fullName>
    </submittedName>
</protein>
<dbReference type="Gene3D" id="3.90.226.10">
    <property type="entry name" value="2-enoyl-CoA Hydratase, Chain A, domain 1"/>
    <property type="match status" value="1"/>
</dbReference>
<evidence type="ECO:0000256" key="1">
    <source>
        <dbReference type="ARBA" id="ARBA00004141"/>
    </source>
</evidence>
<keyword evidence="2 5" id="KW-0812">Transmembrane</keyword>
<feature type="transmembrane region" description="Helical" evidence="5">
    <location>
        <begin position="245"/>
        <end position="264"/>
    </location>
</feature>
<dbReference type="InterPro" id="IPR056739">
    <property type="entry name" value="NfeD_membrane"/>
</dbReference>
<comment type="subcellular location">
    <subcellularLocation>
        <location evidence="1">Membrane</location>
        <topology evidence="1">Multi-pass membrane protein</topology>
    </subcellularLocation>
</comment>
<evidence type="ECO:0000256" key="2">
    <source>
        <dbReference type="ARBA" id="ARBA00022692"/>
    </source>
</evidence>